<dbReference type="EMBL" id="GG680938">
    <property type="protein sequence ID" value="EER05432.1"/>
    <property type="molecule type" value="Genomic_DNA"/>
</dbReference>
<gene>
    <name evidence="6" type="ORF">Pmar_PMAR024895</name>
</gene>
<dbReference type="Gene3D" id="3.40.50.1820">
    <property type="entry name" value="alpha/beta hydrolase"/>
    <property type="match status" value="1"/>
</dbReference>
<keyword evidence="2 6" id="KW-0121">Carboxypeptidase</keyword>
<dbReference type="PANTHER" id="PTHR11802:SF113">
    <property type="entry name" value="SERINE CARBOXYPEPTIDASE CTSA-4.1"/>
    <property type="match status" value="1"/>
</dbReference>
<dbReference type="PANTHER" id="PTHR11802">
    <property type="entry name" value="SERINE PROTEASE FAMILY S10 SERINE CARBOXYPEPTIDASE"/>
    <property type="match status" value="1"/>
</dbReference>
<evidence type="ECO:0000313" key="6">
    <source>
        <dbReference type="EMBL" id="EER05432.1"/>
    </source>
</evidence>
<protein>
    <submittedName>
        <fullName evidence="6">Carboxypeptidase Y, putative</fullName>
    </submittedName>
</protein>
<dbReference type="RefSeq" id="XP_002773616.1">
    <property type="nucleotide sequence ID" value="XM_002773570.1"/>
</dbReference>
<organism evidence="7">
    <name type="scientific">Perkinsus marinus (strain ATCC 50983 / TXsc)</name>
    <dbReference type="NCBI Taxonomy" id="423536"/>
    <lineage>
        <taxon>Eukaryota</taxon>
        <taxon>Sar</taxon>
        <taxon>Alveolata</taxon>
        <taxon>Perkinsozoa</taxon>
        <taxon>Perkinsea</taxon>
        <taxon>Perkinsida</taxon>
        <taxon>Perkinsidae</taxon>
        <taxon>Perkinsus</taxon>
    </lineage>
</organism>
<keyword evidence="4" id="KW-0378">Hydrolase</keyword>
<dbReference type="GeneID" id="9041714"/>
<dbReference type="GO" id="GO:0006508">
    <property type="term" value="P:proteolysis"/>
    <property type="evidence" value="ECO:0007669"/>
    <property type="project" value="UniProtKB-KW"/>
</dbReference>
<evidence type="ECO:0000313" key="7">
    <source>
        <dbReference type="Proteomes" id="UP000007800"/>
    </source>
</evidence>
<evidence type="ECO:0000256" key="1">
    <source>
        <dbReference type="ARBA" id="ARBA00009431"/>
    </source>
</evidence>
<name>C5LCX9_PERM5</name>
<dbReference type="OrthoDB" id="443318at2759"/>
<dbReference type="InterPro" id="IPR001563">
    <property type="entry name" value="Peptidase_S10"/>
</dbReference>
<keyword evidence="3" id="KW-0645">Protease</keyword>
<dbReference type="AlphaFoldDB" id="C5LCX9"/>
<evidence type="ECO:0000256" key="5">
    <source>
        <dbReference type="ARBA" id="ARBA00023180"/>
    </source>
</evidence>
<reference evidence="6 7" key="1">
    <citation type="submission" date="2008-07" db="EMBL/GenBank/DDBJ databases">
        <authorList>
            <person name="El-Sayed N."/>
            <person name="Caler E."/>
            <person name="Inman J."/>
            <person name="Amedeo P."/>
            <person name="Hass B."/>
            <person name="Wortman J."/>
        </authorList>
    </citation>
    <scope>NUCLEOTIDE SEQUENCE [LARGE SCALE GENOMIC DNA]</scope>
    <source>
        <strain evidence="7">ATCC 50983 / TXsc</strain>
    </source>
</reference>
<proteinExistence type="inferred from homology"/>
<evidence type="ECO:0000256" key="4">
    <source>
        <dbReference type="ARBA" id="ARBA00022801"/>
    </source>
</evidence>
<dbReference type="Proteomes" id="UP000007800">
    <property type="component" value="Unassembled WGS sequence"/>
</dbReference>
<dbReference type="InParanoid" id="C5LCX9"/>
<dbReference type="OMA" id="LNTCENN"/>
<evidence type="ECO:0000256" key="3">
    <source>
        <dbReference type="ARBA" id="ARBA00022670"/>
    </source>
</evidence>
<dbReference type="InterPro" id="IPR029058">
    <property type="entry name" value="AB_hydrolase_fold"/>
</dbReference>
<comment type="similarity">
    <text evidence="1">Belongs to the peptidase S10 family.</text>
</comment>
<dbReference type="GO" id="GO:0004185">
    <property type="term" value="F:serine-type carboxypeptidase activity"/>
    <property type="evidence" value="ECO:0007669"/>
    <property type="project" value="InterPro"/>
</dbReference>
<keyword evidence="5" id="KW-0325">Glycoprotein</keyword>
<keyword evidence="7" id="KW-1185">Reference proteome</keyword>
<dbReference type="Pfam" id="PF00450">
    <property type="entry name" value="Peptidase_S10"/>
    <property type="match status" value="2"/>
</dbReference>
<evidence type="ECO:0000256" key="2">
    <source>
        <dbReference type="ARBA" id="ARBA00022645"/>
    </source>
</evidence>
<dbReference type="SUPFAM" id="SSF53474">
    <property type="entry name" value="alpha/beta-Hydrolases"/>
    <property type="match status" value="1"/>
</dbReference>
<accession>C5LCX9</accession>
<sequence length="423" mass="46279">MDTCKQAPCIGWYFYTIMQADGNPKTAQTFLYISGGPGASSLGIMLTANGPCRMDEDSLIENELSYARSVARRRFRCPRFSWTRQANGIWVDAPIPTGFSQGPIGAGWENLILDLVDFVKKFFEEHKDLNNGVHLVGFSSSGKLRGDHITGNKCINPPPLPSAQMMATLGARLVKSVGFKVNLVGVMMLSGIVAPLATIDQMKAGLVQCKDRLAECNRNGPGGTPISVYCKQALNTCENNTAQRLISAGTSAYDIRVPPGGENTSYRLHPGNVPDLLNLKSVQQALGVSKEWMPYNHQVHDQFVRFVAYDTTYQVTSLLDAGLKVLVVNGDQDFMTNAVGAFEGVSKLKGVKDYGKLLKESPAKDIKVDGRNFGKMWASQYTNGAKLAFIKVLDAGHMMFLYEPSGAQSISENFFTGGYWKSR</sequence>